<dbReference type="EMBL" id="JAIVFQ010000014">
    <property type="protein sequence ID" value="MCC5600004.1"/>
    <property type="molecule type" value="Genomic_DNA"/>
</dbReference>
<feature type="transmembrane region" description="Helical" evidence="1">
    <location>
        <begin position="35"/>
        <end position="64"/>
    </location>
</feature>
<name>A0ABS8I871_9NOSO</name>
<evidence type="ECO:0000313" key="3">
    <source>
        <dbReference type="Proteomes" id="UP001199525"/>
    </source>
</evidence>
<evidence type="ECO:0000256" key="1">
    <source>
        <dbReference type="SAM" id="Phobius"/>
    </source>
</evidence>
<dbReference type="Proteomes" id="UP001199525">
    <property type="component" value="Unassembled WGS sequence"/>
</dbReference>
<comment type="caution">
    <text evidence="2">The sequence shown here is derived from an EMBL/GenBank/DDBJ whole genome shotgun (WGS) entry which is preliminary data.</text>
</comment>
<gene>
    <name evidence="2" type="ORF">LC586_12395</name>
</gene>
<dbReference type="RefSeq" id="WP_229484841.1">
    <property type="nucleotide sequence ID" value="NZ_JAIVFQ010000014.1"/>
</dbReference>
<keyword evidence="1" id="KW-1133">Transmembrane helix</keyword>
<keyword evidence="3" id="KW-1185">Reference proteome</keyword>
<reference evidence="2 3" key="1">
    <citation type="journal article" date="2021" name="Microorganisms">
        <title>Genome Evolution of Filamentous Cyanobacterium Nostoc Species: From Facultative Symbiosis to Free Living.</title>
        <authorList>
            <person name="Huo D."/>
            <person name="Li H."/>
            <person name="Cai F."/>
            <person name="Guo X."/>
            <person name="Qiao Z."/>
            <person name="Wang W."/>
            <person name="Yu G."/>
            <person name="Li R."/>
        </authorList>
    </citation>
    <scope>NUCLEOTIDE SEQUENCE [LARGE SCALE GENOMIC DNA]</scope>
    <source>
        <strain evidence="2 3">CHAB 5714</strain>
    </source>
</reference>
<keyword evidence="1" id="KW-0812">Transmembrane</keyword>
<accession>A0ABS8I871</accession>
<proteinExistence type="predicted"/>
<evidence type="ECO:0000313" key="2">
    <source>
        <dbReference type="EMBL" id="MCC5600004.1"/>
    </source>
</evidence>
<protein>
    <submittedName>
        <fullName evidence="2">Uncharacterized protein</fullName>
    </submittedName>
</protein>
<keyword evidence="1" id="KW-0472">Membrane</keyword>
<organism evidence="2 3">
    <name type="scientific">Nostoc favosum CHAB5714</name>
    <dbReference type="NCBI Taxonomy" id="2780399"/>
    <lineage>
        <taxon>Bacteria</taxon>
        <taxon>Bacillati</taxon>
        <taxon>Cyanobacteriota</taxon>
        <taxon>Cyanophyceae</taxon>
        <taxon>Nostocales</taxon>
        <taxon>Nostocaceae</taxon>
        <taxon>Nostoc</taxon>
        <taxon>Nostoc favosum</taxon>
    </lineage>
</organism>
<sequence length="121" mass="13012">MEIAQLSLEVNHINGMPDCAFALQPFGHPTAGVGAAIAVGTGSTIMILASTTWICIISSFSVWFQNNQIAYSNPKSFVKISLYSLCVSLASAVPCGKPLCIYAIKNYFSQKIPDFFKKSGI</sequence>